<organism evidence="17 18">
    <name type="scientific">Thermodesulfovibrio yellowstonii</name>
    <dbReference type="NCBI Taxonomy" id="28262"/>
    <lineage>
        <taxon>Bacteria</taxon>
        <taxon>Pseudomonadati</taxon>
        <taxon>Nitrospirota</taxon>
        <taxon>Thermodesulfovibrionia</taxon>
        <taxon>Thermodesulfovibrionales</taxon>
        <taxon>Thermodesulfovibrionaceae</taxon>
        <taxon>Thermodesulfovibrio</taxon>
    </lineage>
</organism>
<dbReference type="InterPro" id="IPR007197">
    <property type="entry name" value="rSAM"/>
</dbReference>
<comment type="cofactor">
    <cofactor evidence="14 15">
        <name>[4Fe-4S] cluster</name>
        <dbReference type="ChEBI" id="CHEBI:49883"/>
    </cofactor>
    <text evidence="14 15">Binds 1 [4Fe-4S] cluster. The cluster is coordinated with 3 cysteines and an exchangeable S-adenosyl-L-methionine.</text>
</comment>
<protein>
    <recommendedName>
        <fullName evidence="4 14">Biotin synthase</fullName>
        <ecNumber evidence="4 14">2.8.1.6</ecNumber>
    </recommendedName>
</protein>
<dbReference type="SUPFAM" id="SSF102114">
    <property type="entry name" value="Radical SAM enzymes"/>
    <property type="match status" value="1"/>
</dbReference>
<dbReference type="InterPro" id="IPR006638">
    <property type="entry name" value="Elp3/MiaA/NifB-like_rSAM"/>
</dbReference>
<evidence type="ECO:0000256" key="9">
    <source>
        <dbReference type="ARBA" id="ARBA00022723"/>
    </source>
</evidence>
<keyword evidence="18" id="KW-1185">Reference proteome</keyword>
<feature type="binding site" evidence="14 15">
    <location>
        <position position="63"/>
    </location>
    <ligand>
        <name>[4Fe-4S] cluster</name>
        <dbReference type="ChEBI" id="CHEBI:49883"/>
        <note>4Fe-4S-S-AdoMet</note>
    </ligand>
</feature>
<dbReference type="InterPro" id="IPR010722">
    <property type="entry name" value="BATS_dom"/>
</dbReference>
<evidence type="ECO:0000256" key="1">
    <source>
        <dbReference type="ARBA" id="ARBA00004942"/>
    </source>
</evidence>
<dbReference type="Pfam" id="PF06968">
    <property type="entry name" value="BATS"/>
    <property type="match status" value="1"/>
</dbReference>
<dbReference type="CDD" id="cd01335">
    <property type="entry name" value="Radical_SAM"/>
    <property type="match status" value="1"/>
</dbReference>
<dbReference type="SMART" id="SM00729">
    <property type="entry name" value="Elp3"/>
    <property type="match status" value="1"/>
</dbReference>
<comment type="caution">
    <text evidence="17">The sequence shown here is derived from an EMBL/GenBank/DDBJ whole genome shotgun (WGS) entry which is preliminary data.</text>
</comment>
<evidence type="ECO:0000256" key="8">
    <source>
        <dbReference type="ARBA" id="ARBA00022714"/>
    </source>
</evidence>
<evidence type="ECO:0000256" key="7">
    <source>
        <dbReference type="ARBA" id="ARBA00022691"/>
    </source>
</evidence>
<dbReference type="SFLD" id="SFLDG01278">
    <property type="entry name" value="biotin_synthase_like"/>
    <property type="match status" value="1"/>
</dbReference>
<dbReference type="AlphaFoldDB" id="A0A9W6GH56"/>
<feature type="binding site" evidence="14 15">
    <location>
        <position position="131"/>
    </location>
    <ligand>
        <name>[2Fe-2S] cluster</name>
        <dbReference type="ChEBI" id="CHEBI:190135"/>
    </ligand>
</feature>
<dbReference type="HAMAP" id="MF_01694">
    <property type="entry name" value="BioB"/>
    <property type="match status" value="1"/>
</dbReference>
<dbReference type="PANTHER" id="PTHR22976">
    <property type="entry name" value="BIOTIN SYNTHASE"/>
    <property type="match status" value="1"/>
</dbReference>
<evidence type="ECO:0000256" key="6">
    <source>
        <dbReference type="ARBA" id="ARBA00022679"/>
    </source>
</evidence>
<feature type="binding site" evidence="14 15">
    <location>
        <position position="56"/>
    </location>
    <ligand>
        <name>[4Fe-4S] cluster</name>
        <dbReference type="ChEBI" id="CHEBI:49883"/>
        <note>4Fe-4S-S-AdoMet</note>
    </ligand>
</feature>
<keyword evidence="11 14" id="KW-0408">Iron</keyword>
<dbReference type="InterPro" id="IPR013785">
    <property type="entry name" value="Aldolase_TIM"/>
</dbReference>
<evidence type="ECO:0000256" key="15">
    <source>
        <dbReference type="PIRSR" id="PIRSR001619-1"/>
    </source>
</evidence>
<dbReference type="PIRSF" id="PIRSF001619">
    <property type="entry name" value="Biotin_synth"/>
    <property type="match status" value="1"/>
</dbReference>
<dbReference type="EC" id="2.8.1.6" evidence="4 14"/>
<feature type="binding site" evidence="14 15">
    <location>
        <position position="60"/>
    </location>
    <ligand>
        <name>[4Fe-4S] cluster</name>
        <dbReference type="ChEBI" id="CHEBI:49883"/>
        <note>4Fe-4S-S-AdoMet</note>
    </ligand>
</feature>
<dbReference type="GO" id="GO:0005506">
    <property type="term" value="F:iron ion binding"/>
    <property type="evidence" value="ECO:0007669"/>
    <property type="project" value="UniProtKB-UniRule"/>
</dbReference>
<dbReference type="SMART" id="SM00876">
    <property type="entry name" value="BATS"/>
    <property type="match status" value="1"/>
</dbReference>
<dbReference type="NCBIfam" id="TIGR00433">
    <property type="entry name" value="bioB"/>
    <property type="match status" value="1"/>
</dbReference>
<comment type="subunit">
    <text evidence="3 14">Homodimer.</text>
</comment>
<gene>
    <name evidence="14 17" type="primary">bioB</name>
    <name evidence="17" type="ORF">TISLANDTSLP1_14940</name>
</gene>
<evidence type="ECO:0000256" key="4">
    <source>
        <dbReference type="ARBA" id="ARBA00012236"/>
    </source>
</evidence>
<dbReference type="GO" id="GO:0009102">
    <property type="term" value="P:biotin biosynthetic process"/>
    <property type="evidence" value="ECO:0007669"/>
    <property type="project" value="UniProtKB-UniRule"/>
</dbReference>
<keyword evidence="5 14" id="KW-0004">4Fe-4S</keyword>
<dbReference type="SFLD" id="SFLDS00029">
    <property type="entry name" value="Radical_SAM"/>
    <property type="match status" value="1"/>
</dbReference>
<comment type="pathway">
    <text evidence="1 14">Cofactor biosynthesis; biotin biosynthesis; biotin from 7,8-diaminononanoate: step 2/2.</text>
</comment>
<comment type="catalytic activity">
    <reaction evidence="13 14">
        <text>(4R,5S)-dethiobiotin + (sulfur carrier)-SH + 2 reduced [2Fe-2S]-[ferredoxin] + 2 S-adenosyl-L-methionine = (sulfur carrier)-H + biotin + 2 5'-deoxyadenosine + 2 L-methionine + 2 oxidized [2Fe-2S]-[ferredoxin]</text>
        <dbReference type="Rhea" id="RHEA:22060"/>
        <dbReference type="Rhea" id="RHEA-COMP:10000"/>
        <dbReference type="Rhea" id="RHEA-COMP:10001"/>
        <dbReference type="Rhea" id="RHEA-COMP:14737"/>
        <dbReference type="Rhea" id="RHEA-COMP:14739"/>
        <dbReference type="ChEBI" id="CHEBI:17319"/>
        <dbReference type="ChEBI" id="CHEBI:29917"/>
        <dbReference type="ChEBI" id="CHEBI:33737"/>
        <dbReference type="ChEBI" id="CHEBI:33738"/>
        <dbReference type="ChEBI" id="CHEBI:57586"/>
        <dbReference type="ChEBI" id="CHEBI:57844"/>
        <dbReference type="ChEBI" id="CHEBI:59789"/>
        <dbReference type="ChEBI" id="CHEBI:64428"/>
        <dbReference type="ChEBI" id="CHEBI:149473"/>
        <dbReference type="EC" id="2.8.1.6"/>
    </reaction>
</comment>
<dbReference type="Pfam" id="PF04055">
    <property type="entry name" value="Radical_SAM"/>
    <property type="match status" value="1"/>
</dbReference>
<evidence type="ECO:0000256" key="10">
    <source>
        <dbReference type="ARBA" id="ARBA00022756"/>
    </source>
</evidence>
<keyword evidence="9 14" id="KW-0479">Metal-binding</keyword>
<evidence type="ECO:0000256" key="2">
    <source>
        <dbReference type="ARBA" id="ARBA00010765"/>
    </source>
</evidence>
<keyword evidence="8 14" id="KW-0001">2Fe-2S</keyword>
<evidence type="ECO:0000313" key="17">
    <source>
        <dbReference type="EMBL" id="GLI53801.1"/>
    </source>
</evidence>
<feature type="domain" description="Radical SAM core" evidence="16">
    <location>
        <begin position="38"/>
        <end position="266"/>
    </location>
</feature>
<feature type="binding site" evidence="14 15">
    <location>
        <position position="191"/>
    </location>
    <ligand>
        <name>[2Fe-2S] cluster</name>
        <dbReference type="ChEBI" id="CHEBI:190135"/>
    </ligand>
</feature>
<keyword evidence="10 14" id="KW-0093">Biotin biosynthesis</keyword>
<comment type="similarity">
    <text evidence="2 14">Belongs to the radical SAM superfamily. Biotin synthase family.</text>
</comment>
<comment type="function">
    <text evidence="14">Catalyzes the conversion of dethiobiotin (DTB) to biotin by the insertion of a sulfur atom into dethiobiotin via a radical-based mechanism.</text>
</comment>
<keyword evidence="6 14" id="KW-0808">Transferase</keyword>
<feature type="binding site" evidence="14 15">
    <location>
        <position position="100"/>
    </location>
    <ligand>
        <name>[2Fe-2S] cluster</name>
        <dbReference type="ChEBI" id="CHEBI:190135"/>
    </ligand>
</feature>
<dbReference type="EMBL" id="BSDX01000001">
    <property type="protein sequence ID" value="GLI53801.1"/>
    <property type="molecule type" value="Genomic_DNA"/>
</dbReference>
<name>A0A9W6GH56_9BACT</name>
<dbReference type="Gene3D" id="3.20.20.70">
    <property type="entry name" value="Aldolase class I"/>
    <property type="match status" value="1"/>
</dbReference>
<dbReference type="GO" id="GO:0004076">
    <property type="term" value="F:biotin synthase activity"/>
    <property type="evidence" value="ECO:0007669"/>
    <property type="project" value="UniProtKB-UniRule"/>
</dbReference>
<reference evidence="17" key="1">
    <citation type="submission" date="2022-12" db="EMBL/GenBank/DDBJ databases">
        <title>Reference genome sequencing for broad-spectrum identification of bacterial and archaeal isolates by mass spectrometry.</title>
        <authorList>
            <person name="Sekiguchi Y."/>
            <person name="Tourlousse D.M."/>
        </authorList>
    </citation>
    <scope>NUCLEOTIDE SEQUENCE</scope>
    <source>
        <strain evidence="17">TSL-P1</strain>
    </source>
</reference>
<accession>A0A9W6GH56</accession>
<dbReference type="InterPro" id="IPR058240">
    <property type="entry name" value="rSAM_sf"/>
</dbReference>
<sequence length="316" mass="35421">MKPEIQSFLEYYSELIEHIYDSDIYPLIFKANSIREEYKGKKIELCAIVNAKSGLCSEDCAFCAQASRYKTNAPVYSLIGKDEIVKKALEAKMYGVKRFSIVISGKKPSKKELKKIGDSIEAIKSIGIHTCASLGLLEYDEICYLRDKGLERLHCNIETSERFFSSICTTHKFSDKVKTLENAKKAGLSICSGGVFGIGESWSDRKEMAEFLKNLNVDSIPINFLTPIKGTPLENKKPVKPMEALRIIILFRLMLPDKDIRICGGRPLLEEFASWIFLAGANALMTGNYLTTTGTHYSDDIKFIEAHGLEVDNVVS</sequence>
<evidence type="ECO:0000256" key="12">
    <source>
        <dbReference type="ARBA" id="ARBA00023014"/>
    </source>
</evidence>
<evidence type="ECO:0000256" key="13">
    <source>
        <dbReference type="ARBA" id="ARBA00051157"/>
    </source>
</evidence>
<dbReference type="InterPro" id="IPR002684">
    <property type="entry name" value="Biotin_synth/BioAB"/>
</dbReference>
<comment type="cofactor">
    <cofactor evidence="15">
        <name>[2Fe-2S] cluster</name>
        <dbReference type="ChEBI" id="CHEBI:190135"/>
    </cofactor>
    <text evidence="15">Binds 1 [2Fe-2S] cluster. The cluster is coordinated with 3 cysteines and 1 arginine.</text>
</comment>
<dbReference type="PANTHER" id="PTHR22976:SF2">
    <property type="entry name" value="BIOTIN SYNTHASE, MITOCHONDRIAL"/>
    <property type="match status" value="1"/>
</dbReference>
<dbReference type="FunFam" id="3.20.20.70:FF:000026">
    <property type="entry name" value="Biotin synthase"/>
    <property type="match status" value="1"/>
</dbReference>
<evidence type="ECO:0000256" key="3">
    <source>
        <dbReference type="ARBA" id="ARBA00011738"/>
    </source>
</evidence>
<dbReference type="GO" id="GO:0051537">
    <property type="term" value="F:2 iron, 2 sulfur cluster binding"/>
    <property type="evidence" value="ECO:0007669"/>
    <property type="project" value="UniProtKB-KW"/>
</dbReference>
<evidence type="ECO:0000256" key="5">
    <source>
        <dbReference type="ARBA" id="ARBA00022485"/>
    </source>
</evidence>
<dbReference type="InterPro" id="IPR024177">
    <property type="entry name" value="Biotin_synthase"/>
</dbReference>
<evidence type="ECO:0000259" key="16">
    <source>
        <dbReference type="PROSITE" id="PS51918"/>
    </source>
</evidence>
<feature type="binding site" evidence="14 15">
    <location>
        <position position="261"/>
    </location>
    <ligand>
        <name>[2Fe-2S] cluster</name>
        <dbReference type="ChEBI" id="CHEBI:190135"/>
    </ligand>
</feature>
<dbReference type="Proteomes" id="UP001144297">
    <property type="component" value="Unassembled WGS sequence"/>
</dbReference>
<evidence type="ECO:0000256" key="11">
    <source>
        <dbReference type="ARBA" id="ARBA00023004"/>
    </source>
</evidence>
<evidence type="ECO:0000313" key="18">
    <source>
        <dbReference type="Proteomes" id="UP001144297"/>
    </source>
</evidence>
<evidence type="ECO:0000256" key="14">
    <source>
        <dbReference type="HAMAP-Rule" id="MF_01694"/>
    </source>
</evidence>
<keyword evidence="7 14" id="KW-0949">S-adenosyl-L-methionine</keyword>
<keyword evidence="12 14" id="KW-0411">Iron-sulfur</keyword>
<dbReference type="GO" id="GO:0051539">
    <property type="term" value="F:4 iron, 4 sulfur cluster binding"/>
    <property type="evidence" value="ECO:0007669"/>
    <property type="project" value="UniProtKB-KW"/>
</dbReference>
<dbReference type="PROSITE" id="PS51918">
    <property type="entry name" value="RADICAL_SAM"/>
    <property type="match status" value="1"/>
</dbReference>
<comment type="cofactor">
    <cofactor evidence="14">
        <name>[2Fe-2S] cluster</name>
        <dbReference type="ChEBI" id="CHEBI:190135"/>
    </cofactor>
    <text evidence="14">Binds 1 [2Fe-2S] cluster. The cluster is coordinated with 3 cysteines and 1 arginine.</text>
</comment>
<proteinExistence type="inferred from homology"/>
<dbReference type="SFLD" id="SFLDG01060">
    <property type="entry name" value="BATS_domain_containing"/>
    <property type="match status" value="1"/>
</dbReference>